<dbReference type="PANTHER" id="PTHR33908:SF11">
    <property type="entry name" value="MEMBRANE PROTEIN"/>
    <property type="match status" value="1"/>
</dbReference>
<dbReference type="PANTHER" id="PTHR33908">
    <property type="entry name" value="MANNOSYLTRANSFERASE YKCB-RELATED"/>
    <property type="match status" value="1"/>
</dbReference>
<keyword evidence="3" id="KW-0328">Glycosyltransferase</keyword>
<feature type="transmembrane region" description="Helical" evidence="9">
    <location>
        <begin position="503"/>
        <end position="519"/>
    </location>
</feature>
<dbReference type="GO" id="GO:0016763">
    <property type="term" value="F:pentosyltransferase activity"/>
    <property type="evidence" value="ECO:0007669"/>
    <property type="project" value="TreeGrafter"/>
</dbReference>
<comment type="caution">
    <text evidence="11">The sequence shown here is derived from an EMBL/GenBank/DDBJ whole genome shotgun (WGS) entry which is preliminary data.</text>
</comment>
<evidence type="ECO:0000256" key="7">
    <source>
        <dbReference type="ARBA" id="ARBA00023136"/>
    </source>
</evidence>
<evidence type="ECO:0000256" key="3">
    <source>
        <dbReference type="ARBA" id="ARBA00022676"/>
    </source>
</evidence>
<evidence type="ECO:0000256" key="6">
    <source>
        <dbReference type="ARBA" id="ARBA00022989"/>
    </source>
</evidence>
<dbReference type="Pfam" id="PF13231">
    <property type="entry name" value="PMT_2"/>
    <property type="match status" value="1"/>
</dbReference>
<accession>A0A540W2C6</accession>
<reference evidence="11 12" key="1">
    <citation type="submission" date="2019-06" db="EMBL/GenBank/DDBJ databases">
        <title>Description of Kitasatospora acidophila sp. nov. isolated from pine grove soil, and reclassification of Streptomyces novaecaesareae to Kitasatospora novaeceasareae comb. nov.</title>
        <authorList>
            <person name="Kim M.J."/>
        </authorList>
    </citation>
    <scope>NUCLEOTIDE SEQUENCE [LARGE SCALE GENOMIC DNA]</scope>
    <source>
        <strain evidence="11 12">MMS16-CNU292</strain>
    </source>
</reference>
<sequence>MTDTQAEAGQVPDDGASPAQGRPIGGATPAARVPAPAPAREDAFAEPLNSRTMPLRILRELPDQGRPAAPAARPAMGSTRSVGPRGSAGFIGFEDDDGPEPFEPINSTTMPLRILRSFPGPRRTEAPEPQEYPEPLNSRTMQLRVLPPMPADPDPGYAFVEPPLPGWTLPPVPAMGWASDTGRRRRLVSQALLLVILLVQAALSLRLANAAFEDEALYIYAGHVEIGHLFYGHIEYGGFGSYFSGAPTLYPVLAASVDSLFGLAGVRAMSLVFMLVATACLYGLTRRLFNERAGLCAAALFSVSMPTLFLGHFATYDAMAVCLLALSAWQLVTVAPRHWALTAPVGLITALAVGVKYASALFLPTLVLLLVLAAYRSHGMRGALQRGAVFAGTTVTALVAALLSSGYLSAIQSTTTARAHGTTTALQILQASGRWAGPLVAVATVGSVLYARTARLSEVPGWRRAVPGRRWRTAIGVLLTGTALLAPAYQIHLQSETSLQKHIGFGLFFAAPMAGVGVTRLMGAHFKFPQWAIAIGVLALTLGMSQSVSYYGSWPDTRYLIPQLAYTVRPGQHWLGDPEEGPIYYLSREHLTSYQDWLSFFYIDYKTKDGRHLSGIPGYRAAVDDGYFDGVVLDYSNGLPAAEDAVRQELRSTGHYRLLSALPYQTSTGGGHFEIWVRQTSS</sequence>
<evidence type="ECO:0000256" key="4">
    <source>
        <dbReference type="ARBA" id="ARBA00022679"/>
    </source>
</evidence>
<evidence type="ECO:0000313" key="12">
    <source>
        <dbReference type="Proteomes" id="UP000319103"/>
    </source>
</evidence>
<dbReference type="RefSeq" id="WP_141633852.1">
    <property type="nucleotide sequence ID" value="NZ_VIGB01000003.1"/>
</dbReference>
<keyword evidence="7 9" id="KW-0472">Membrane</keyword>
<gene>
    <name evidence="11" type="ORF">E6W39_14160</name>
</gene>
<proteinExistence type="predicted"/>
<feature type="transmembrane region" description="Helical" evidence="9">
    <location>
        <begin position="296"/>
        <end position="326"/>
    </location>
</feature>
<dbReference type="OrthoDB" id="4909654at2"/>
<feature type="transmembrane region" description="Helical" evidence="9">
    <location>
        <begin position="346"/>
        <end position="375"/>
    </location>
</feature>
<evidence type="ECO:0000313" key="11">
    <source>
        <dbReference type="EMBL" id="TQF03180.1"/>
    </source>
</evidence>
<protein>
    <submittedName>
        <fullName evidence="11">Glycosyltransferase family 39 protein</fullName>
    </submittedName>
</protein>
<dbReference type="EMBL" id="VIGB01000003">
    <property type="protein sequence ID" value="TQF03180.1"/>
    <property type="molecule type" value="Genomic_DNA"/>
</dbReference>
<dbReference type="InterPro" id="IPR038731">
    <property type="entry name" value="RgtA/B/C-like"/>
</dbReference>
<dbReference type="GO" id="GO:0005886">
    <property type="term" value="C:plasma membrane"/>
    <property type="evidence" value="ECO:0007669"/>
    <property type="project" value="UniProtKB-SubCell"/>
</dbReference>
<comment type="subcellular location">
    <subcellularLocation>
        <location evidence="1">Cell membrane</location>
        <topology evidence="1">Multi-pass membrane protein</topology>
    </subcellularLocation>
</comment>
<dbReference type="GO" id="GO:0009103">
    <property type="term" value="P:lipopolysaccharide biosynthetic process"/>
    <property type="evidence" value="ECO:0007669"/>
    <property type="project" value="UniProtKB-ARBA"/>
</dbReference>
<evidence type="ECO:0000256" key="9">
    <source>
        <dbReference type="SAM" id="Phobius"/>
    </source>
</evidence>
<feature type="region of interest" description="Disordered" evidence="8">
    <location>
        <begin position="1"/>
        <end position="112"/>
    </location>
</feature>
<keyword evidence="5 9" id="KW-0812">Transmembrane</keyword>
<keyword evidence="12" id="KW-1185">Reference proteome</keyword>
<feature type="transmembrane region" description="Helical" evidence="9">
    <location>
        <begin position="428"/>
        <end position="450"/>
    </location>
</feature>
<feature type="compositionally biased region" description="Low complexity" evidence="8">
    <location>
        <begin position="66"/>
        <end position="75"/>
    </location>
</feature>
<feature type="transmembrane region" description="Helical" evidence="9">
    <location>
        <begin position="387"/>
        <end position="408"/>
    </location>
</feature>
<feature type="domain" description="Glycosyltransferase RgtA/B/C/D-like" evidence="10">
    <location>
        <begin position="262"/>
        <end position="377"/>
    </location>
</feature>
<evidence type="ECO:0000256" key="2">
    <source>
        <dbReference type="ARBA" id="ARBA00022475"/>
    </source>
</evidence>
<organism evidence="11 12">
    <name type="scientific">Kitasatospora acidiphila</name>
    <dbReference type="NCBI Taxonomy" id="2567942"/>
    <lineage>
        <taxon>Bacteria</taxon>
        <taxon>Bacillati</taxon>
        <taxon>Actinomycetota</taxon>
        <taxon>Actinomycetes</taxon>
        <taxon>Kitasatosporales</taxon>
        <taxon>Streptomycetaceae</taxon>
        <taxon>Kitasatospora</taxon>
    </lineage>
</organism>
<feature type="transmembrane region" description="Helical" evidence="9">
    <location>
        <begin position="531"/>
        <end position="552"/>
    </location>
</feature>
<keyword evidence="4 11" id="KW-0808">Transferase</keyword>
<evidence type="ECO:0000256" key="1">
    <source>
        <dbReference type="ARBA" id="ARBA00004651"/>
    </source>
</evidence>
<keyword evidence="6 9" id="KW-1133">Transmembrane helix</keyword>
<evidence type="ECO:0000259" key="10">
    <source>
        <dbReference type="Pfam" id="PF13231"/>
    </source>
</evidence>
<keyword evidence="2" id="KW-1003">Cell membrane</keyword>
<name>A0A540W2C6_9ACTN</name>
<dbReference type="AlphaFoldDB" id="A0A540W2C6"/>
<evidence type="ECO:0000256" key="5">
    <source>
        <dbReference type="ARBA" id="ARBA00022692"/>
    </source>
</evidence>
<feature type="transmembrane region" description="Helical" evidence="9">
    <location>
        <begin position="260"/>
        <end position="284"/>
    </location>
</feature>
<evidence type="ECO:0000256" key="8">
    <source>
        <dbReference type="SAM" id="MobiDB-lite"/>
    </source>
</evidence>
<dbReference type="Proteomes" id="UP000319103">
    <property type="component" value="Unassembled WGS sequence"/>
</dbReference>
<feature type="transmembrane region" description="Helical" evidence="9">
    <location>
        <begin position="471"/>
        <end position="491"/>
    </location>
</feature>
<dbReference type="InterPro" id="IPR050297">
    <property type="entry name" value="LipidA_mod_glycosyltrf_83"/>
</dbReference>
<feature type="transmembrane region" description="Helical" evidence="9">
    <location>
        <begin position="191"/>
        <end position="212"/>
    </location>
</feature>